<evidence type="ECO:0008006" key="3">
    <source>
        <dbReference type="Google" id="ProtNLM"/>
    </source>
</evidence>
<evidence type="ECO:0000313" key="1">
    <source>
        <dbReference type="EMBL" id="BBD97985.1"/>
    </source>
</evidence>
<sequence>MTQETSYRAAVARAEAARAQLRQSAHDAGARIAPARLKQDVKAKISGAVKNSVARVGDKARKNPVAVGAAGAAILLYFARRPVTALFRRLYVRLTNARSNELETDNG</sequence>
<keyword evidence="2" id="KW-1185">Reference proteome</keyword>
<dbReference type="KEGG" id="sami:SAMIE_1014860"/>
<name>A0A494WBT7_9SPHN</name>
<organism evidence="1 2">
    <name type="scientific">Sphingobium amiense</name>
    <dbReference type="NCBI Taxonomy" id="135719"/>
    <lineage>
        <taxon>Bacteria</taxon>
        <taxon>Pseudomonadati</taxon>
        <taxon>Pseudomonadota</taxon>
        <taxon>Alphaproteobacteria</taxon>
        <taxon>Sphingomonadales</taxon>
        <taxon>Sphingomonadaceae</taxon>
        <taxon>Sphingobium</taxon>
    </lineage>
</organism>
<dbReference type="AlphaFoldDB" id="A0A494WBT7"/>
<protein>
    <recommendedName>
        <fullName evidence="3">DUF3618 domain-containing protein</fullName>
    </recommendedName>
</protein>
<dbReference type="EMBL" id="AP018664">
    <property type="protein sequence ID" value="BBD97985.1"/>
    <property type="molecule type" value="Genomic_DNA"/>
</dbReference>
<dbReference type="Proteomes" id="UP000279959">
    <property type="component" value="Chromosome"/>
</dbReference>
<dbReference type="RefSeq" id="WP_066697444.1">
    <property type="nucleotide sequence ID" value="NZ_AP018664.1"/>
</dbReference>
<evidence type="ECO:0000313" key="2">
    <source>
        <dbReference type="Proteomes" id="UP000279959"/>
    </source>
</evidence>
<gene>
    <name evidence="1" type="ORF">SAMIE_1014860</name>
</gene>
<accession>A0A494WBT7</accession>
<proteinExistence type="predicted"/>
<reference evidence="1 2" key="1">
    <citation type="submission" date="2018-05" db="EMBL/GenBank/DDBJ databases">
        <title>Complete Genome Sequence of the Nonylphenol-Degrading Bacterium Sphingobium amiense DSM 16289T.</title>
        <authorList>
            <person name="Ootsuka M."/>
            <person name="Nishizawa T."/>
            <person name="Ohta H."/>
        </authorList>
    </citation>
    <scope>NUCLEOTIDE SEQUENCE [LARGE SCALE GENOMIC DNA]</scope>
    <source>
        <strain evidence="1 2">DSM 16289</strain>
    </source>
</reference>